<reference evidence="3" key="1">
    <citation type="submission" date="2016-11" db="EMBL/GenBank/DDBJ databases">
        <authorList>
            <person name="Jaros S."/>
            <person name="Januszkiewicz K."/>
            <person name="Wedrychowicz H."/>
        </authorList>
    </citation>
    <scope>NUCLEOTIDE SEQUENCE [LARGE SCALE GENOMIC DNA]</scope>
    <source>
        <strain evidence="3">DSM 4029</strain>
    </source>
</reference>
<evidence type="ECO:0000313" key="3">
    <source>
        <dbReference type="Proteomes" id="UP000184089"/>
    </source>
</evidence>
<accession>A0AAQ1ME70</accession>
<evidence type="ECO:0000313" key="1">
    <source>
        <dbReference type="EMBL" id="MZL68181.1"/>
    </source>
</evidence>
<evidence type="ECO:0000313" key="4">
    <source>
        <dbReference type="Proteomes" id="UP000474718"/>
    </source>
</evidence>
<dbReference type="Proteomes" id="UP000474718">
    <property type="component" value="Unassembled WGS sequence"/>
</dbReference>
<proteinExistence type="predicted"/>
<protein>
    <submittedName>
        <fullName evidence="2">Uncharacterized protein</fullName>
    </submittedName>
</protein>
<organism evidence="2 3">
    <name type="scientific">Bittarella massiliensis</name>
    <name type="common">ex Durand et al. 2017</name>
    <dbReference type="NCBI Taxonomy" id="1720313"/>
    <lineage>
        <taxon>Bacteria</taxon>
        <taxon>Bacillati</taxon>
        <taxon>Bacillota</taxon>
        <taxon>Clostridia</taxon>
        <taxon>Eubacteriales</taxon>
        <taxon>Oscillospiraceae</taxon>
        <taxon>Bittarella (ex Durand et al. 2017)</taxon>
    </lineage>
</organism>
<dbReference type="EMBL" id="FQVY01000002">
    <property type="protein sequence ID" value="SHG20118.1"/>
    <property type="molecule type" value="Genomic_DNA"/>
</dbReference>
<dbReference type="EMBL" id="WWVX01000001">
    <property type="protein sequence ID" value="MZL68181.1"/>
    <property type="molecule type" value="Genomic_DNA"/>
</dbReference>
<gene>
    <name evidence="1" type="ORF">GT747_00130</name>
    <name evidence="2" type="ORF">SAMN05444424_1849</name>
</gene>
<dbReference type="AlphaFoldDB" id="A0AAQ1ME70"/>
<sequence length="159" mass="17474">MFGSEEEFAKEVDAALEQERAQWAARGEEVARHLGVANLDEVLELPSPQLVEEFKEAFAGEWEAVCRRAPALTEGVGLEELAGNRQFVSLLAQGLSPLAGYLACYAERVLERTQPPARPREGALEGDPAGVLGEDVAAFTDERLEEISRAVKRGRRIRL</sequence>
<keyword evidence="4" id="KW-1185">Reference proteome</keyword>
<dbReference type="Proteomes" id="UP000184089">
    <property type="component" value="Unassembled WGS sequence"/>
</dbReference>
<reference evidence="2" key="2">
    <citation type="submission" date="2016-11" db="EMBL/GenBank/DDBJ databases">
        <authorList>
            <person name="Varghese N."/>
            <person name="Submissions S."/>
        </authorList>
    </citation>
    <scope>NUCLEOTIDE SEQUENCE</scope>
    <source>
        <strain evidence="2">DSM 4029</strain>
    </source>
</reference>
<dbReference type="RefSeq" id="WP_021660554.1">
    <property type="nucleotide sequence ID" value="NZ_FQVY01000002.1"/>
</dbReference>
<reference evidence="1 4" key="3">
    <citation type="journal article" date="2019" name="Nat. Med.">
        <title>A library of human gut bacterial isolates paired with longitudinal multiomics data enables mechanistic microbiome research.</title>
        <authorList>
            <person name="Poyet M."/>
            <person name="Groussin M."/>
            <person name="Gibbons S.M."/>
            <person name="Avila-Pacheco J."/>
            <person name="Jiang X."/>
            <person name="Kearney S.M."/>
            <person name="Perrotta A.R."/>
            <person name="Berdy B."/>
            <person name="Zhao S."/>
            <person name="Lieberman T.D."/>
            <person name="Swanson P.K."/>
            <person name="Smith M."/>
            <person name="Roesemann S."/>
            <person name="Alexander J.E."/>
            <person name="Rich S.A."/>
            <person name="Livny J."/>
            <person name="Vlamakis H."/>
            <person name="Clish C."/>
            <person name="Bullock K."/>
            <person name="Deik A."/>
            <person name="Scott J."/>
            <person name="Pierce K.A."/>
            <person name="Xavier R.J."/>
            <person name="Alm E.J."/>
        </authorList>
    </citation>
    <scope>NUCLEOTIDE SEQUENCE [LARGE SCALE GENOMIC DNA]</scope>
    <source>
        <strain evidence="1 4">BIOML-A2</strain>
    </source>
</reference>
<comment type="caution">
    <text evidence="2">The sequence shown here is derived from an EMBL/GenBank/DDBJ whole genome shotgun (WGS) entry which is preliminary data.</text>
</comment>
<evidence type="ECO:0000313" key="2">
    <source>
        <dbReference type="EMBL" id="SHG20118.1"/>
    </source>
</evidence>
<name>A0AAQ1ME70_9FIRM</name>